<proteinExistence type="predicted"/>
<dbReference type="EnsemblPlants" id="OMERI06G16280.5">
    <property type="protein sequence ID" value="OMERI06G16280.5"/>
    <property type="gene ID" value="OMERI06G16280"/>
</dbReference>
<reference evidence="1" key="2">
    <citation type="submission" date="2018-05" db="EMBL/GenBank/DDBJ databases">
        <title>OmerRS3 (Oryza meridionalis Reference Sequence Version 3).</title>
        <authorList>
            <person name="Zhang J."/>
            <person name="Kudrna D."/>
            <person name="Lee S."/>
            <person name="Talag J."/>
            <person name="Welchert J."/>
            <person name="Wing R.A."/>
        </authorList>
    </citation>
    <scope>NUCLEOTIDE SEQUENCE [LARGE SCALE GENOMIC DNA]</scope>
    <source>
        <strain evidence="1">cv. OR44</strain>
    </source>
</reference>
<dbReference type="HOGENOM" id="CLU_1743438_0_0_1"/>
<reference evidence="1" key="1">
    <citation type="submission" date="2015-04" db="UniProtKB">
        <authorList>
            <consortium name="EnsemblPlants"/>
        </authorList>
    </citation>
    <scope>IDENTIFICATION</scope>
</reference>
<evidence type="ECO:0000313" key="1">
    <source>
        <dbReference type="EnsemblPlants" id="OMERI06G16280.5"/>
    </source>
</evidence>
<dbReference type="Gramene" id="OMERI06G16280.5">
    <property type="protein sequence ID" value="OMERI06G16280.5"/>
    <property type="gene ID" value="OMERI06G16280"/>
</dbReference>
<keyword evidence="2" id="KW-1185">Reference proteome</keyword>
<organism evidence="1">
    <name type="scientific">Oryza meridionalis</name>
    <dbReference type="NCBI Taxonomy" id="40149"/>
    <lineage>
        <taxon>Eukaryota</taxon>
        <taxon>Viridiplantae</taxon>
        <taxon>Streptophyta</taxon>
        <taxon>Embryophyta</taxon>
        <taxon>Tracheophyta</taxon>
        <taxon>Spermatophyta</taxon>
        <taxon>Magnoliopsida</taxon>
        <taxon>Liliopsida</taxon>
        <taxon>Poales</taxon>
        <taxon>Poaceae</taxon>
        <taxon>BOP clade</taxon>
        <taxon>Oryzoideae</taxon>
        <taxon>Oryzeae</taxon>
        <taxon>Oryzinae</taxon>
        <taxon>Oryza</taxon>
    </lineage>
</organism>
<dbReference type="Proteomes" id="UP000008021">
    <property type="component" value="Chromosome 6"/>
</dbReference>
<protein>
    <submittedName>
        <fullName evidence="1">Uncharacterized protein</fullName>
    </submittedName>
</protein>
<sequence length="150" mass="16892">MATEAGMRQELDEGAPAARALVGMDLERVGLEPRRPRLRIPLRHCLQPRRPPSLVPPPSPVAARRHPRLWPPSSKFPSVAHRAKFFDEYKGELGWVHIRQSVHNPNIAINMQSSIPGGCKSMAKDLLDRYLLTSGVNEFVDITEVQKFVK</sequence>
<evidence type="ECO:0000313" key="2">
    <source>
        <dbReference type="Proteomes" id="UP000008021"/>
    </source>
</evidence>
<accession>A0A0E0E1Y9</accession>
<dbReference type="AlphaFoldDB" id="A0A0E0E1Y9"/>
<name>A0A0E0E1Y9_9ORYZ</name>